<dbReference type="EMBL" id="LR134162">
    <property type="protein sequence ID" value="VEB05084.1"/>
    <property type="molecule type" value="Genomic_DNA"/>
</dbReference>
<proteinExistence type="predicted"/>
<gene>
    <name evidence="2" type="ORF">NCTC13635_04955</name>
</gene>
<evidence type="ECO:0000313" key="3">
    <source>
        <dbReference type="Proteomes" id="UP000282433"/>
    </source>
</evidence>
<evidence type="ECO:0000256" key="1">
    <source>
        <dbReference type="SAM" id="MobiDB-lite"/>
    </source>
</evidence>
<accession>A0A3S4H330</accession>
<feature type="compositionally biased region" description="Polar residues" evidence="1">
    <location>
        <begin position="165"/>
        <end position="178"/>
    </location>
</feature>
<organism evidence="2 3">
    <name type="scientific">Klebsiella pneumoniae</name>
    <dbReference type="NCBI Taxonomy" id="573"/>
    <lineage>
        <taxon>Bacteria</taxon>
        <taxon>Pseudomonadati</taxon>
        <taxon>Pseudomonadota</taxon>
        <taxon>Gammaproteobacteria</taxon>
        <taxon>Enterobacterales</taxon>
        <taxon>Enterobacteriaceae</taxon>
        <taxon>Klebsiella/Raoultella group</taxon>
        <taxon>Klebsiella</taxon>
        <taxon>Klebsiella pneumoniae complex</taxon>
    </lineage>
</organism>
<feature type="region of interest" description="Disordered" evidence="1">
    <location>
        <begin position="154"/>
        <end position="178"/>
    </location>
</feature>
<protein>
    <submittedName>
        <fullName evidence="2">Uncharacterized protein</fullName>
    </submittedName>
</protein>
<dbReference type="Proteomes" id="UP000282433">
    <property type="component" value="Chromosome"/>
</dbReference>
<evidence type="ECO:0000313" key="2">
    <source>
        <dbReference type="EMBL" id="VEB05084.1"/>
    </source>
</evidence>
<sequence>MWPTGVGHLRDYSSSSIIFSSFSLVDRKLTDTFRQFVYRHRILVMLPQELRFGNTLRTRFHFTGIYQLTLNGAFAFGQLFQQRRGDGQAVTASQFQNFANVTEACAHHDGFIAVLLVILVDFADGNHAGSSAGAYSFLSVFGFVPVEDTANERRNQEDARFGASASLSEGEQQRQVTV</sequence>
<reference evidence="2 3" key="1">
    <citation type="submission" date="2018-12" db="EMBL/GenBank/DDBJ databases">
        <authorList>
            <consortium name="Pathogen Informatics"/>
        </authorList>
    </citation>
    <scope>NUCLEOTIDE SEQUENCE [LARGE SCALE GENOMIC DNA]</scope>
    <source>
        <strain evidence="2 3">NCTC13635</strain>
    </source>
</reference>
<dbReference type="AlphaFoldDB" id="A0A3S4H330"/>
<name>A0A3S4H330_KLEPN</name>